<dbReference type="Pfam" id="PF02110">
    <property type="entry name" value="HK"/>
    <property type="match status" value="1"/>
</dbReference>
<keyword evidence="9 11" id="KW-0460">Magnesium</keyword>
<keyword evidence="7 11" id="KW-0418">Kinase</keyword>
<dbReference type="InterPro" id="IPR029056">
    <property type="entry name" value="Ribokinase-like"/>
</dbReference>
<dbReference type="EMBL" id="FOUJ01000001">
    <property type="protein sequence ID" value="SFM16593.1"/>
    <property type="molecule type" value="Genomic_DNA"/>
</dbReference>
<dbReference type="GO" id="GO:0009229">
    <property type="term" value="P:thiamine diphosphate biosynthetic process"/>
    <property type="evidence" value="ECO:0007669"/>
    <property type="project" value="UniProtKB-UniRule"/>
</dbReference>
<dbReference type="CDD" id="cd01170">
    <property type="entry name" value="THZ_kinase"/>
    <property type="match status" value="1"/>
</dbReference>
<evidence type="ECO:0000256" key="7">
    <source>
        <dbReference type="ARBA" id="ARBA00022777"/>
    </source>
</evidence>
<keyword evidence="10 11" id="KW-0784">Thiamine biosynthesis</keyword>
<feature type="binding site" evidence="11">
    <location>
        <position position="211"/>
    </location>
    <ligand>
        <name>substrate</name>
    </ligand>
</feature>
<gene>
    <name evidence="11" type="primary">thiM</name>
    <name evidence="12" type="ORF">SAMN04488696_0145</name>
</gene>
<feature type="binding site" evidence="11">
    <location>
        <position position="138"/>
    </location>
    <ligand>
        <name>ATP</name>
        <dbReference type="ChEBI" id="CHEBI:30616"/>
    </ligand>
</feature>
<dbReference type="UniPathway" id="UPA00060">
    <property type="reaction ID" value="UER00139"/>
</dbReference>
<protein>
    <recommendedName>
        <fullName evidence="11">Hydroxyethylthiazole kinase</fullName>
        <ecNumber evidence="11">2.7.1.50</ecNumber>
    </recommendedName>
    <alternativeName>
        <fullName evidence="11">4-methyl-5-beta-hydroxyethylthiazole kinase</fullName>
        <shortName evidence="11">TH kinase</shortName>
        <shortName evidence="11">Thz kinase</shortName>
    </alternativeName>
</protein>
<evidence type="ECO:0000256" key="8">
    <source>
        <dbReference type="ARBA" id="ARBA00022840"/>
    </source>
</evidence>
<reference evidence="13" key="1">
    <citation type="submission" date="2016-10" db="EMBL/GenBank/DDBJ databases">
        <authorList>
            <person name="Varghese N."/>
            <person name="Submissions S."/>
        </authorList>
    </citation>
    <scope>NUCLEOTIDE SEQUENCE [LARGE SCALE GENOMIC DNA]</scope>
    <source>
        <strain evidence="13">Mob M</strain>
    </source>
</reference>
<dbReference type="STRING" id="487685.SAMN04488696_0145"/>
<dbReference type="Gene3D" id="3.40.1190.20">
    <property type="match status" value="1"/>
</dbReference>
<accession>A0A1I4NN71</accession>
<proteinExistence type="inferred from homology"/>
<comment type="cofactor">
    <cofactor evidence="2 11">
        <name>Mg(2+)</name>
        <dbReference type="ChEBI" id="CHEBI:18420"/>
    </cofactor>
</comment>
<evidence type="ECO:0000256" key="2">
    <source>
        <dbReference type="ARBA" id="ARBA00001946"/>
    </source>
</evidence>
<dbReference type="GO" id="GO:0004417">
    <property type="term" value="F:hydroxyethylthiazole kinase activity"/>
    <property type="evidence" value="ECO:0007669"/>
    <property type="project" value="UniProtKB-UniRule"/>
</dbReference>
<dbReference type="AlphaFoldDB" id="A0A1I4NN71"/>
<sequence>MIFTIVNALSIKCLTGNRGNSYMNLPLGTIRETKPLVHHMTNWVTIYDCANMTRAFGALPVMAHAPQEAADMTGIASALVLNIGTLTEELIDAMLISAKAANEKNIPVVLDAVGVGATKFRDEMAAKILDSARIDVIKGNYSEIAKLAGENAQTRGVEATSIDADPKQVAKDFAGSRSCVVVMTGAEDIISDGKRTYVVKNGHESMGLIVGTGCMAASVIGTFAAVDTDYCNAAKDALCYFGIAGELAAEKSEGPGTFKMYFYDEVFNLSDEKARSMINVEEC</sequence>
<feature type="binding site" evidence="11">
    <location>
        <position position="184"/>
    </location>
    <ligand>
        <name>ATP</name>
        <dbReference type="ChEBI" id="CHEBI:30616"/>
    </ligand>
</feature>
<evidence type="ECO:0000256" key="4">
    <source>
        <dbReference type="ARBA" id="ARBA00022679"/>
    </source>
</evidence>
<dbReference type="EC" id="2.7.1.50" evidence="11"/>
<comment type="similarity">
    <text evidence="11">Belongs to the Thz kinase family.</text>
</comment>
<name>A0A1I4NN71_9EURY</name>
<evidence type="ECO:0000256" key="3">
    <source>
        <dbReference type="ARBA" id="ARBA00004868"/>
    </source>
</evidence>
<evidence type="ECO:0000256" key="10">
    <source>
        <dbReference type="ARBA" id="ARBA00022977"/>
    </source>
</evidence>
<comment type="catalytic activity">
    <reaction evidence="1 11">
        <text>5-(2-hydroxyethyl)-4-methylthiazole + ATP = 4-methyl-5-(2-phosphooxyethyl)-thiazole + ADP + H(+)</text>
        <dbReference type="Rhea" id="RHEA:24212"/>
        <dbReference type="ChEBI" id="CHEBI:15378"/>
        <dbReference type="ChEBI" id="CHEBI:17957"/>
        <dbReference type="ChEBI" id="CHEBI:30616"/>
        <dbReference type="ChEBI" id="CHEBI:58296"/>
        <dbReference type="ChEBI" id="CHEBI:456216"/>
        <dbReference type="EC" id="2.7.1.50"/>
    </reaction>
</comment>
<evidence type="ECO:0000313" key="12">
    <source>
        <dbReference type="EMBL" id="SFM16593.1"/>
    </source>
</evidence>
<keyword evidence="8 11" id="KW-0067">ATP-binding</keyword>
<evidence type="ECO:0000256" key="1">
    <source>
        <dbReference type="ARBA" id="ARBA00001771"/>
    </source>
</evidence>
<evidence type="ECO:0000256" key="5">
    <source>
        <dbReference type="ARBA" id="ARBA00022723"/>
    </source>
</evidence>
<dbReference type="NCBIfam" id="NF006830">
    <property type="entry name" value="PRK09355.1"/>
    <property type="match status" value="1"/>
</dbReference>
<comment type="pathway">
    <text evidence="3 11">Cofactor biosynthesis; thiamine diphosphate biosynthesis; 4-methyl-5-(2-phosphoethyl)-thiazole from 5-(2-hydroxyethyl)-4-methylthiazole: step 1/1.</text>
</comment>
<keyword evidence="5 11" id="KW-0479">Metal-binding</keyword>
<dbReference type="PRINTS" id="PR01099">
    <property type="entry name" value="HYETHTZKNASE"/>
</dbReference>
<dbReference type="GO" id="GO:0009228">
    <property type="term" value="P:thiamine biosynthetic process"/>
    <property type="evidence" value="ECO:0007669"/>
    <property type="project" value="UniProtKB-KW"/>
</dbReference>
<feature type="binding site" evidence="11">
    <location>
        <position position="62"/>
    </location>
    <ligand>
        <name>substrate</name>
    </ligand>
</feature>
<dbReference type="NCBIfam" id="TIGR00694">
    <property type="entry name" value="thiM"/>
    <property type="match status" value="1"/>
</dbReference>
<dbReference type="InterPro" id="IPR000417">
    <property type="entry name" value="Hyethyz_kinase"/>
</dbReference>
<organism evidence="12 13">
    <name type="scientific">Methanolobus profundi</name>
    <dbReference type="NCBI Taxonomy" id="487685"/>
    <lineage>
        <taxon>Archaea</taxon>
        <taxon>Methanobacteriati</taxon>
        <taxon>Methanobacteriota</taxon>
        <taxon>Stenosarchaea group</taxon>
        <taxon>Methanomicrobia</taxon>
        <taxon>Methanosarcinales</taxon>
        <taxon>Methanosarcinaceae</taxon>
        <taxon>Methanolobus</taxon>
    </lineage>
</organism>
<keyword evidence="4 11" id="KW-0808">Transferase</keyword>
<keyword evidence="13" id="KW-1185">Reference proteome</keyword>
<dbReference type="Proteomes" id="UP000198535">
    <property type="component" value="Unassembled WGS sequence"/>
</dbReference>
<dbReference type="HAMAP" id="MF_00228">
    <property type="entry name" value="Thz_kinase"/>
    <property type="match status" value="1"/>
</dbReference>
<evidence type="ECO:0000313" key="13">
    <source>
        <dbReference type="Proteomes" id="UP000198535"/>
    </source>
</evidence>
<dbReference type="PIRSF" id="PIRSF000513">
    <property type="entry name" value="Thz_kinase"/>
    <property type="match status" value="1"/>
</dbReference>
<dbReference type="GO" id="GO:0000287">
    <property type="term" value="F:magnesium ion binding"/>
    <property type="evidence" value="ECO:0007669"/>
    <property type="project" value="UniProtKB-UniRule"/>
</dbReference>
<dbReference type="GO" id="GO:0005524">
    <property type="term" value="F:ATP binding"/>
    <property type="evidence" value="ECO:0007669"/>
    <property type="project" value="UniProtKB-UniRule"/>
</dbReference>
<comment type="function">
    <text evidence="11">Catalyzes the phosphorylation of the hydroxyl group of 4-methyl-5-beta-hydroxyethylthiazole (THZ).</text>
</comment>
<keyword evidence="6 11" id="KW-0547">Nucleotide-binding</keyword>
<evidence type="ECO:0000256" key="11">
    <source>
        <dbReference type="HAMAP-Rule" id="MF_00228"/>
    </source>
</evidence>
<evidence type="ECO:0000256" key="9">
    <source>
        <dbReference type="ARBA" id="ARBA00022842"/>
    </source>
</evidence>
<dbReference type="SUPFAM" id="SSF53613">
    <property type="entry name" value="Ribokinase-like"/>
    <property type="match status" value="1"/>
</dbReference>
<evidence type="ECO:0000256" key="6">
    <source>
        <dbReference type="ARBA" id="ARBA00022741"/>
    </source>
</evidence>